<feature type="transmembrane region" description="Helical" evidence="4">
    <location>
        <begin position="103"/>
        <end position="122"/>
    </location>
</feature>
<keyword evidence="1 4" id="KW-0812">Transmembrane</keyword>
<name>A0ABY3QZE2_9BRAD</name>
<evidence type="ECO:0000256" key="1">
    <source>
        <dbReference type="ARBA" id="ARBA00022692"/>
    </source>
</evidence>
<feature type="transmembrane region" description="Helical" evidence="4">
    <location>
        <begin position="43"/>
        <end position="63"/>
    </location>
</feature>
<accession>A0ABY3QZE2</accession>
<feature type="transmembrane region" description="Helical" evidence="4">
    <location>
        <begin position="134"/>
        <end position="154"/>
    </location>
</feature>
<sequence>MDRSRLSIVAALGTAQTLAWGSSYYLPAILADPFARELGISSNWFFAAFSASLVISGLLGPRVGRQIDRVGGRQVLCISNVFLAAGLALLGASTSVWMMSTAWLLLGIGMGLGLYDAAFGALGRIYGSDARGAITGITLIAGFASTVGWPLSSLGLETIGWRETCFAWAAAHIVIGLPLNLMLPKAARVAASRGPAVKPHIRIDRTMVLLSFAFAAAWTVTSAMAAHLPRIVEAFGATPAQAVFAGMMIGPAQVAARVMEASLLGRFHPLVSTRLACITHPIGVCVIGIFGGGAAAAFTLLHGAGNGILTIARGTLPLAIFGPENYAYRLGLIGAPSRIAQALAPLAFGLLLEPLGRGVVLVTAGLSLSALIALILLPHTCTERSTAPAE</sequence>
<proteinExistence type="predicted"/>
<gene>
    <name evidence="6" type="ORF">BjapCC829_39520</name>
</gene>
<dbReference type="EMBL" id="CP088100">
    <property type="protein sequence ID" value="UFW91405.1"/>
    <property type="molecule type" value="Genomic_DNA"/>
</dbReference>
<dbReference type="InterPro" id="IPR036259">
    <property type="entry name" value="MFS_trans_sf"/>
</dbReference>
<evidence type="ECO:0000256" key="4">
    <source>
        <dbReference type="SAM" id="Phobius"/>
    </source>
</evidence>
<feature type="domain" description="Major facilitator superfamily (MFS) profile" evidence="5">
    <location>
        <begin position="1"/>
        <end position="381"/>
    </location>
</feature>
<evidence type="ECO:0000259" key="5">
    <source>
        <dbReference type="PROSITE" id="PS50850"/>
    </source>
</evidence>
<keyword evidence="7" id="KW-1185">Reference proteome</keyword>
<dbReference type="Gene3D" id="1.20.1250.20">
    <property type="entry name" value="MFS general substrate transporter like domains"/>
    <property type="match status" value="1"/>
</dbReference>
<dbReference type="Pfam" id="PF07690">
    <property type="entry name" value="MFS_1"/>
    <property type="match status" value="1"/>
</dbReference>
<dbReference type="Proteomes" id="UP001430990">
    <property type="component" value="Chromosome"/>
</dbReference>
<reference evidence="6" key="1">
    <citation type="submission" date="2021-11" db="EMBL/GenBank/DDBJ databases">
        <title>Australian commercial rhizobial inoculants.</title>
        <authorList>
            <person name="Kohlmeier M.G."/>
            <person name="O'Hara G.W."/>
            <person name="Colombi E."/>
            <person name="Ramsay J.P."/>
            <person name="Terpolilli J."/>
        </authorList>
    </citation>
    <scope>NUCLEOTIDE SEQUENCE</scope>
    <source>
        <strain evidence="6">CC829</strain>
    </source>
</reference>
<feature type="transmembrane region" description="Helical" evidence="4">
    <location>
        <begin position="75"/>
        <end position="97"/>
    </location>
</feature>
<feature type="transmembrane region" description="Helical" evidence="4">
    <location>
        <begin position="166"/>
        <end position="183"/>
    </location>
</feature>
<dbReference type="InterPro" id="IPR011701">
    <property type="entry name" value="MFS"/>
</dbReference>
<evidence type="ECO:0000313" key="6">
    <source>
        <dbReference type="EMBL" id="UFW91405.1"/>
    </source>
</evidence>
<feature type="transmembrane region" description="Helical" evidence="4">
    <location>
        <begin position="234"/>
        <end position="256"/>
    </location>
</feature>
<dbReference type="PROSITE" id="PS50850">
    <property type="entry name" value="MFS"/>
    <property type="match status" value="1"/>
</dbReference>
<evidence type="ECO:0000256" key="2">
    <source>
        <dbReference type="ARBA" id="ARBA00022989"/>
    </source>
</evidence>
<evidence type="ECO:0000313" key="7">
    <source>
        <dbReference type="Proteomes" id="UP001430990"/>
    </source>
</evidence>
<evidence type="ECO:0000256" key="3">
    <source>
        <dbReference type="ARBA" id="ARBA00023136"/>
    </source>
</evidence>
<feature type="transmembrane region" description="Helical" evidence="4">
    <location>
        <begin position="208"/>
        <end position="228"/>
    </location>
</feature>
<organism evidence="6 7">
    <name type="scientific">Bradyrhizobium barranii</name>
    <dbReference type="NCBI Taxonomy" id="2992140"/>
    <lineage>
        <taxon>Bacteria</taxon>
        <taxon>Pseudomonadati</taxon>
        <taxon>Pseudomonadota</taxon>
        <taxon>Alphaproteobacteria</taxon>
        <taxon>Hyphomicrobiales</taxon>
        <taxon>Nitrobacteraceae</taxon>
        <taxon>Bradyrhizobium</taxon>
    </lineage>
</organism>
<feature type="transmembrane region" description="Helical" evidence="4">
    <location>
        <begin position="277"/>
        <end position="301"/>
    </location>
</feature>
<feature type="transmembrane region" description="Helical" evidence="4">
    <location>
        <begin position="355"/>
        <end position="377"/>
    </location>
</feature>
<keyword evidence="3 4" id="KW-0472">Membrane</keyword>
<dbReference type="SUPFAM" id="SSF103473">
    <property type="entry name" value="MFS general substrate transporter"/>
    <property type="match status" value="1"/>
</dbReference>
<protein>
    <submittedName>
        <fullName evidence="6">MFS transporter</fullName>
    </submittedName>
</protein>
<dbReference type="InterPro" id="IPR020846">
    <property type="entry name" value="MFS_dom"/>
</dbReference>
<keyword evidence="2 4" id="KW-1133">Transmembrane helix</keyword>